<dbReference type="SUPFAM" id="SSF103481">
    <property type="entry name" value="Multidrug resistance efflux transporter EmrE"/>
    <property type="match status" value="2"/>
</dbReference>
<evidence type="ECO:0000256" key="3">
    <source>
        <dbReference type="ARBA" id="ARBA00022692"/>
    </source>
</evidence>
<accession>A0A3N0UZ17</accession>
<dbReference type="FunCoup" id="A0A3N0UZ17">
    <property type="interactions" value="2"/>
</dbReference>
<keyword evidence="4 6" id="KW-1133">Transmembrane helix</keyword>
<dbReference type="GO" id="GO:0016020">
    <property type="term" value="C:membrane"/>
    <property type="evidence" value="ECO:0007669"/>
    <property type="project" value="UniProtKB-SubCell"/>
</dbReference>
<feature type="transmembrane region" description="Helical" evidence="6">
    <location>
        <begin position="7"/>
        <end position="29"/>
    </location>
</feature>
<evidence type="ECO:0000259" key="7">
    <source>
        <dbReference type="Pfam" id="PF00892"/>
    </source>
</evidence>
<dbReference type="EMBL" id="RJVO01000012">
    <property type="protein sequence ID" value="ROH85602.1"/>
    <property type="molecule type" value="Genomic_DNA"/>
</dbReference>
<feature type="transmembrane region" description="Helical" evidence="6">
    <location>
        <begin position="248"/>
        <end position="267"/>
    </location>
</feature>
<dbReference type="InterPro" id="IPR050638">
    <property type="entry name" value="AA-Vitamin_Transporters"/>
</dbReference>
<evidence type="ECO:0000256" key="1">
    <source>
        <dbReference type="ARBA" id="ARBA00004141"/>
    </source>
</evidence>
<dbReference type="InParanoid" id="A0A3N0UZ17"/>
<comment type="subcellular location">
    <subcellularLocation>
        <location evidence="1">Membrane</location>
        <topology evidence="1">Multi-pass membrane protein</topology>
    </subcellularLocation>
</comment>
<dbReference type="PANTHER" id="PTHR32322:SF2">
    <property type="entry name" value="EAMA DOMAIN-CONTAINING PROTEIN"/>
    <property type="match status" value="1"/>
</dbReference>
<proteinExistence type="inferred from homology"/>
<dbReference type="Proteomes" id="UP000282106">
    <property type="component" value="Unassembled WGS sequence"/>
</dbReference>
<dbReference type="AlphaFoldDB" id="A0A3N0UZ17"/>
<dbReference type="RefSeq" id="WP_123213096.1">
    <property type="nucleotide sequence ID" value="NZ_RJVO01000012.1"/>
</dbReference>
<keyword evidence="3 6" id="KW-0812">Transmembrane</keyword>
<protein>
    <submittedName>
        <fullName evidence="8">DMT family transporter</fullName>
    </submittedName>
</protein>
<evidence type="ECO:0000313" key="8">
    <source>
        <dbReference type="EMBL" id="ROH85602.1"/>
    </source>
</evidence>
<evidence type="ECO:0000256" key="4">
    <source>
        <dbReference type="ARBA" id="ARBA00022989"/>
    </source>
</evidence>
<keyword evidence="5 6" id="KW-0472">Membrane</keyword>
<evidence type="ECO:0000256" key="5">
    <source>
        <dbReference type="ARBA" id="ARBA00023136"/>
    </source>
</evidence>
<feature type="domain" description="EamA" evidence="7">
    <location>
        <begin position="152"/>
        <end position="290"/>
    </location>
</feature>
<evidence type="ECO:0000256" key="6">
    <source>
        <dbReference type="SAM" id="Phobius"/>
    </source>
</evidence>
<reference evidence="8 9" key="1">
    <citation type="submission" date="2018-10" db="EMBL/GenBank/DDBJ databases">
        <authorList>
            <person name="Chen W.-M."/>
        </authorList>
    </citation>
    <scope>NUCLEOTIDE SEQUENCE [LARGE SCALE GENOMIC DNA]</scope>
    <source>
        <strain evidence="8 9">THS-13</strain>
    </source>
</reference>
<feature type="domain" description="EamA" evidence="7">
    <location>
        <begin position="8"/>
        <end position="136"/>
    </location>
</feature>
<evidence type="ECO:0000313" key="9">
    <source>
        <dbReference type="Proteomes" id="UP000282106"/>
    </source>
</evidence>
<feature type="transmembrane region" description="Helical" evidence="6">
    <location>
        <begin position="215"/>
        <end position="236"/>
    </location>
</feature>
<feature type="transmembrane region" description="Helical" evidence="6">
    <location>
        <begin position="273"/>
        <end position="290"/>
    </location>
</feature>
<evidence type="ECO:0000256" key="2">
    <source>
        <dbReference type="ARBA" id="ARBA00007362"/>
    </source>
</evidence>
<feature type="transmembrane region" description="Helical" evidence="6">
    <location>
        <begin position="94"/>
        <end position="114"/>
    </location>
</feature>
<dbReference type="InterPro" id="IPR037185">
    <property type="entry name" value="EmrE-like"/>
</dbReference>
<gene>
    <name evidence="8" type="ORF">ED208_16850</name>
</gene>
<comment type="similarity">
    <text evidence="2">Belongs to the EamA transporter family.</text>
</comment>
<comment type="caution">
    <text evidence="8">The sequence shown here is derived from an EMBL/GenBank/DDBJ whole genome shotgun (WGS) entry which is preliminary data.</text>
</comment>
<feature type="transmembrane region" description="Helical" evidence="6">
    <location>
        <begin position="35"/>
        <end position="57"/>
    </location>
</feature>
<feature type="transmembrane region" description="Helical" evidence="6">
    <location>
        <begin position="69"/>
        <end position="88"/>
    </location>
</feature>
<dbReference type="PANTHER" id="PTHR32322">
    <property type="entry name" value="INNER MEMBRANE TRANSPORTER"/>
    <property type="match status" value="1"/>
</dbReference>
<feature type="transmembrane region" description="Helical" evidence="6">
    <location>
        <begin position="149"/>
        <end position="169"/>
    </location>
</feature>
<feature type="transmembrane region" description="Helical" evidence="6">
    <location>
        <begin position="121"/>
        <end position="137"/>
    </location>
</feature>
<keyword evidence="9" id="KW-1185">Reference proteome</keyword>
<organism evidence="8 9">
    <name type="scientific">Stagnimonas aquatica</name>
    <dbReference type="NCBI Taxonomy" id="2689987"/>
    <lineage>
        <taxon>Bacteria</taxon>
        <taxon>Pseudomonadati</taxon>
        <taxon>Pseudomonadota</taxon>
        <taxon>Gammaproteobacteria</taxon>
        <taxon>Nevskiales</taxon>
        <taxon>Nevskiaceae</taxon>
        <taxon>Stagnimonas</taxon>
    </lineage>
</organism>
<dbReference type="Pfam" id="PF00892">
    <property type="entry name" value="EamA"/>
    <property type="match status" value="2"/>
</dbReference>
<feature type="transmembrane region" description="Helical" evidence="6">
    <location>
        <begin position="190"/>
        <end position="209"/>
    </location>
</feature>
<name>A0A3N0UZ17_9GAMM</name>
<sequence>MSRISGVGVAYACGAGALWGFSFIGPLLATDASPALVAAGRYVAYGIAALVLLAASGRLRQAGSAWRDALVLSLLGNLLYFVCLSASLQKAGVVLPTLIIGMLPVTIPLAACLLERRRPNAYQLAGFALTIAGTSLAHPQVGNYVAPDVAGGVLLAVLALSLWTAFALANARLFRHHAALDGQTWSAMQGAAALPFALALGAVSGQGLFEELDWPRFLAVSLLMGLFGSLLANSLWNAASRHLPAAQLGPMIVAETLAGLLYGRLWSGVPWPLETWIGAALLVAGVLLAVRVPRSAPAPLGA</sequence>
<dbReference type="InterPro" id="IPR000620">
    <property type="entry name" value="EamA_dom"/>
</dbReference>